<keyword evidence="2" id="KW-0456">Lyase</keyword>
<comment type="caution">
    <text evidence="4">The sequence shown here is derived from an EMBL/GenBank/DDBJ whole genome shotgun (WGS) entry which is preliminary data.</text>
</comment>
<evidence type="ECO:0000313" key="4">
    <source>
        <dbReference type="EMBL" id="GAA1556449.1"/>
    </source>
</evidence>
<sequence>MSSSSALTDRASLFDDVLARLGDAVSTPAPIVLIDVVADNIARMQAFAHEHGKQLSPHVKTHKSVRIGKMQLDAGAAGLTAGNLSEAEIFAAAGCADIFLAYPLWAVGTKATRLKRLLQNTRLSVGADSTAAIDRLAEAAGEFAGLLGIVVEIDCGAERSGVPPEEAGRLAAYARSSGLVPVGVFTYPGHGNAVRKPMGAAADQALALRNAVASLAEHGIEAHKVSAGSTPTARLCTDPVITEIRPGEYVFNDFDNLRIGDCEASDIGLFVASTVVSDQGHEHVILDAGAKALSREGDPDRGYGRVPGYEGRLSQLNEYHGFLQLPERNARPGVGQRVAIVPHHVCPIVNSFEELIIANSHGEPIDRCPVDAQGKLN</sequence>
<organism evidence="4 5">
    <name type="scientific">Brevibacterium picturae</name>
    <dbReference type="NCBI Taxonomy" id="260553"/>
    <lineage>
        <taxon>Bacteria</taxon>
        <taxon>Bacillati</taxon>
        <taxon>Actinomycetota</taxon>
        <taxon>Actinomycetes</taxon>
        <taxon>Micrococcales</taxon>
        <taxon>Brevibacteriaceae</taxon>
        <taxon>Brevibacterium</taxon>
    </lineage>
</organism>
<accession>A0ABN2CEU4</accession>
<dbReference type="PANTHER" id="PTHR28004">
    <property type="entry name" value="ZGC:162816-RELATED"/>
    <property type="match status" value="1"/>
</dbReference>
<feature type="domain" description="D-serine dehydratase-like" evidence="3">
    <location>
        <begin position="268"/>
        <end position="359"/>
    </location>
</feature>
<comment type="similarity">
    <text evidence="1">Belongs to the DSD1 family.</text>
</comment>
<dbReference type="InterPro" id="IPR026956">
    <property type="entry name" value="D-ser_dehydrat-like_dom"/>
</dbReference>
<dbReference type="InterPro" id="IPR042208">
    <property type="entry name" value="D-ser_dehydrat-like_sf"/>
</dbReference>
<dbReference type="SUPFAM" id="SSF51419">
    <property type="entry name" value="PLP-binding barrel"/>
    <property type="match status" value="1"/>
</dbReference>
<dbReference type="RefSeq" id="WP_346036905.1">
    <property type="nucleotide sequence ID" value="NZ_BAAALY010000016.1"/>
</dbReference>
<evidence type="ECO:0000256" key="1">
    <source>
        <dbReference type="ARBA" id="ARBA00005323"/>
    </source>
</evidence>
<dbReference type="InterPro" id="IPR029066">
    <property type="entry name" value="PLP-binding_barrel"/>
</dbReference>
<dbReference type="Gene3D" id="3.20.20.10">
    <property type="entry name" value="Alanine racemase"/>
    <property type="match status" value="1"/>
</dbReference>
<dbReference type="PANTHER" id="PTHR28004:SF2">
    <property type="entry name" value="D-SERINE DEHYDRATASE"/>
    <property type="match status" value="1"/>
</dbReference>
<dbReference type="Pfam" id="PF01168">
    <property type="entry name" value="Ala_racemase_N"/>
    <property type="match status" value="1"/>
</dbReference>
<proteinExistence type="inferred from homology"/>
<evidence type="ECO:0000256" key="2">
    <source>
        <dbReference type="ARBA" id="ARBA00023239"/>
    </source>
</evidence>
<dbReference type="Gene3D" id="2.40.37.20">
    <property type="entry name" value="D-serine dehydratase-like domain"/>
    <property type="match status" value="1"/>
</dbReference>
<dbReference type="Proteomes" id="UP001501791">
    <property type="component" value="Unassembled WGS sequence"/>
</dbReference>
<dbReference type="InterPro" id="IPR051466">
    <property type="entry name" value="D-amino_acid_metab_enzyme"/>
</dbReference>
<dbReference type="EMBL" id="BAAALY010000016">
    <property type="protein sequence ID" value="GAA1556449.1"/>
    <property type="molecule type" value="Genomic_DNA"/>
</dbReference>
<dbReference type="SMART" id="SM01119">
    <property type="entry name" value="D-ser_dehydrat"/>
    <property type="match status" value="1"/>
</dbReference>
<protein>
    <submittedName>
        <fullName evidence="4">D-TA family PLP-dependent enzyme</fullName>
    </submittedName>
</protein>
<dbReference type="Pfam" id="PF14031">
    <property type="entry name" value="D-ser_dehydrat"/>
    <property type="match status" value="1"/>
</dbReference>
<name>A0ABN2CEU4_9MICO</name>
<dbReference type="InterPro" id="IPR001608">
    <property type="entry name" value="Ala_racemase_N"/>
</dbReference>
<gene>
    <name evidence="4" type="ORF">GCM10009691_33320</name>
</gene>
<reference evidence="4 5" key="1">
    <citation type="journal article" date="2019" name="Int. J. Syst. Evol. Microbiol.">
        <title>The Global Catalogue of Microorganisms (GCM) 10K type strain sequencing project: providing services to taxonomists for standard genome sequencing and annotation.</title>
        <authorList>
            <consortium name="The Broad Institute Genomics Platform"/>
            <consortium name="The Broad Institute Genome Sequencing Center for Infectious Disease"/>
            <person name="Wu L."/>
            <person name="Ma J."/>
        </authorList>
    </citation>
    <scope>NUCLEOTIDE SEQUENCE [LARGE SCALE GENOMIC DNA]</scope>
    <source>
        <strain evidence="4 5">JCM 13319</strain>
    </source>
</reference>
<evidence type="ECO:0000259" key="3">
    <source>
        <dbReference type="SMART" id="SM01119"/>
    </source>
</evidence>
<keyword evidence="5" id="KW-1185">Reference proteome</keyword>
<evidence type="ECO:0000313" key="5">
    <source>
        <dbReference type="Proteomes" id="UP001501791"/>
    </source>
</evidence>